<protein>
    <recommendedName>
        <fullName evidence="3">Heterokaryon incompatibility domain-containing protein</fullName>
    </recommendedName>
</protein>
<dbReference type="EMBL" id="KE384725">
    <property type="protein sequence ID" value="KJK81687.1"/>
    <property type="molecule type" value="Genomic_DNA"/>
</dbReference>
<evidence type="ECO:0000256" key="1">
    <source>
        <dbReference type="SAM" id="MobiDB-lite"/>
    </source>
</evidence>
<evidence type="ECO:0000313" key="4">
    <source>
        <dbReference type="EMBL" id="KJK81687.1"/>
    </source>
</evidence>
<dbReference type="PANTHER" id="PTHR10622">
    <property type="entry name" value="HET DOMAIN-CONTAINING PROTEIN"/>
    <property type="match status" value="1"/>
</dbReference>
<feature type="compositionally biased region" description="Polar residues" evidence="1">
    <location>
        <begin position="734"/>
        <end position="759"/>
    </location>
</feature>
<dbReference type="Proteomes" id="UP000054544">
    <property type="component" value="Unassembled WGS sequence"/>
</dbReference>
<organism evidence="4 5">
    <name type="scientific">Metarhizium anisopliae BRIP 53293</name>
    <dbReference type="NCBI Taxonomy" id="1291518"/>
    <lineage>
        <taxon>Eukaryota</taxon>
        <taxon>Fungi</taxon>
        <taxon>Dikarya</taxon>
        <taxon>Ascomycota</taxon>
        <taxon>Pezizomycotina</taxon>
        <taxon>Sordariomycetes</taxon>
        <taxon>Hypocreomycetidae</taxon>
        <taxon>Hypocreales</taxon>
        <taxon>Clavicipitaceae</taxon>
        <taxon>Metarhizium</taxon>
    </lineage>
</organism>
<proteinExistence type="predicted"/>
<evidence type="ECO:0000256" key="2">
    <source>
        <dbReference type="SAM" id="Phobius"/>
    </source>
</evidence>
<feature type="region of interest" description="Disordered" evidence="1">
    <location>
        <begin position="720"/>
        <end position="801"/>
    </location>
</feature>
<dbReference type="STRING" id="1291518.A0A0D9P5Y7"/>
<name>A0A0D9P5Y7_METAN</name>
<dbReference type="OrthoDB" id="20872at2759"/>
<dbReference type="Gene3D" id="3.50.4.10">
    <property type="entry name" value="Hepatocyte Growth Factor"/>
    <property type="match status" value="1"/>
</dbReference>
<feature type="transmembrane region" description="Helical" evidence="2">
    <location>
        <begin position="839"/>
        <end position="860"/>
    </location>
</feature>
<keyword evidence="2" id="KW-0472">Membrane</keyword>
<keyword evidence="2" id="KW-1133">Transmembrane helix</keyword>
<dbReference type="InterPro" id="IPR010730">
    <property type="entry name" value="HET"/>
</dbReference>
<keyword evidence="2" id="KW-0812">Transmembrane</keyword>
<reference evidence="5" key="1">
    <citation type="journal article" date="2014" name="BMC Genomics">
        <title>The genome sequence of the biocontrol fungus Metarhizium anisopliae and comparative genomics of Metarhizium species.</title>
        <authorList>
            <person name="Pattemore J.A."/>
            <person name="Hane J.K."/>
            <person name="Williams A.H."/>
            <person name="Wilson B.A."/>
            <person name="Stodart B.J."/>
            <person name="Ash G.J."/>
        </authorList>
    </citation>
    <scope>NUCLEOTIDE SEQUENCE [LARGE SCALE GENOMIC DNA]</scope>
    <source>
        <strain evidence="5">BRIP 53293</strain>
    </source>
</reference>
<accession>A0A0D9P5Y7</accession>
<feature type="domain" description="Heterokaryon incompatibility" evidence="3">
    <location>
        <begin position="24"/>
        <end position="151"/>
    </location>
</feature>
<dbReference type="Pfam" id="PF06985">
    <property type="entry name" value="HET"/>
    <property type="match status" value="1"/>
</dbReference>
<dbReference type="PANTHER" id="PTHR10622:SF10">
    <property type="entry name" value="HET DOMAIN-CONTAINING PROTEIN"/>
    <property type="match status" value="1"/>
</dbReference>
<evidence type="ECO:0000259" key="3">
    <source>
        <dbReference type="Pfam" id="PF06985"/>
    </source>
</evidence>
<keyword evidence="5" id="KW-1185">Reference proteome</keyword>
<evidence type="ECO:0000313" key="5">
    <source>
        <dbReference type="Proteomes" id="UP000054544"/>
    </source>
</evidence>
<sequence length="996" mass="109800">MRLLNAHTLLLETFNGPEESIPPYAILSHTWDSIEITYDDLCTTSTELLQGLPEFQKVTESCHQAALDGFAYVWIDACCIDKSSSAELSEAINSMFKWYQQSSTCYVYLKDFEVPGGRALPIQRHTQVTMLVGNNDFCSSRWFDRGWTLQELIAPRRVVFFDKNWVGFGSRDEALSSAICDRTRILPQVFTSRHCMCSSVSSADALPPIRNGKCKGCNAKDNLPDILGSLNAAIIMNWAARRSTTRVEDISYSLIGLFNVNLPLLYGEGGKAFMRLQSAILARNNDHSLLLWREKTERGEQSLRRPGCLCSSPKGFEAVPPIVAQREYYDFDNEMVPRLAVGLVESMEPVELTETLLKLTLWLCPCKVGYPFGDGSDEEPGTEEGWALGILNCHSASDYVARPAILMSHMGADLYRRISHDSVFVVNPRRMQESPAAITLSVYHGNPNIQDPGSNWTAIRQVFVDECVQKAVRILVRPSGPSLLRSAPRGFDQTMSSIDAVCCVINQPLRGNCVLTVKTMGGYPRIYCHDSCPPTVPMLRSFVKYNCKGGFGLMAGIHLFEIGMSGSTAKMNMYLIWGLYHDETRRQGQVRQNTTARPWCRIFRASDFTEEVDVPIHETGKDDLQYQKQLHAWLVKRSSDPCWQIITQQGARKQVMPDLSSDNQREGDRILGLFPHSDVRVGVSARINTTQGFGVTSNDIEMTFLTPDCRGWRTVPVVKEATTMDMSTRRDTANDSSRGPAQPSNTNTPSSHDSNSSGANRPMTPTKPKGVTWAEDQLTFYREGTPPPLDHDGYQQDSLSTGPHAAGAYSYDYSYDHVAPPAPIPQATICGLGKRLFCMIVAAAILVVAIAVGVGVGVGVGTRHDSTSDEHDSSTITTPSVHTVTPTSIAANPTQTALLACPAANNTNYEVLSVRKTFLRVCGVDYTGSEGAADLGVVWTSSMQDCMNSCAGYPDCTGCSWGMIPGDAGSDHRCWLKSELKTPTAVRSGWDFAILQ</sequence>
<dbReference type="AlphaFoldDB" id="A0A0D9P5Y7"/>
<gene>
    <name evidence="4" type="ORF">H634G_02949</name>
</gene>